<comment type="caution">
    <text evidence="1">The sequence shown here is derived from an EMBL/GenBank/DDBJ whole genome shotgun (WGS) entry which is preliminary data.</text>
</comment>
<dbReference type="Gene3D" id="3.10.450.50">
    <property type="match status" value="1"/>
</dbReference>
<proteinExistence type="predicted"/>
<evidence type="ECO:0000313" key="2">
    <source>
        <dbReference type="Proteomes" id="UP000186919"/>
    </source>
</evidence>
<dbReference type="Proteomes" id="UP000186919">
    <property type="component" value="Unassembled WGS sequence"/>
</dbReference>
<dbReference type="AlphaFoldDB" id="A0A179VDW9"/>
<dbReference type="PANTHER" id="PTHR38436">
    <property type="entry name" value="POLYKETIDE CYCLASE SNOAL-LIKE DOMAIN"/>
    <property type="match status" value="1"/>
</dbReference>
<reference evidence="1 2" key="1">
    <citation type="submission" date="2016-01" db="EMBL/GenBank/DDBJ databases">
        <title>Mycobacterium immunogenum strain CD11_6 genome sequencing and assembly.</title>
        <authorList>
            <person name="Kaur G."/>
            <person name="Nair G.R."/>
            <person name="Mayilraj S."/>
        </authorList>
    </citation>
    <scope>NUCLEOTIDE SEQUENCE [LARGE SCALE GENOMIC DNA]</scope>
    <source>
        <strain evidence="1 2">CD11-6</strain>
    </source>
</reference>
<dbReference type="InterPro" id="IPR009959">
    <property type="entry name" value="Cyclase_SnoaL-like"/>
</dbReference>
<organism evidence="1 2">
    <name type="scientific">Mycobacteroides immunogenum</name>
    <dbReference type="NCBI Taxonomy" id="83262"/>
    <lineage>
        <taxon>Bacteria</taxon>
        <taxon>Bacillati</taxon>
        <taxon>Actinomycetota</taxon>
        <taxon>Actinomycetes</taxon>
        <taxon>Mycobacteriales</taxon>
        <taxon>Mycobacteriaceae</taxon>
        <taxon>Mycobacteroides</taxon>
    </lineage>
</organism>
<sequence length="173" mass="19926">MESVRAEREQLVLQHFRDEVDQDWDAVLATFPHPRYELIPLAVVYDGYDEVRQYYVDTRIAFPDQRHEMIRLRHTDDAVICEFYLLGTHRGPFGAVPATGSSFKVRMTAYFIFDGSTLVCERIYWDVLTMIRQLLGGLNFASPASYLVLVKALWGMRALSGAAPRDDVHRIPD</sequence>
<protein>
    <submittedName>
        <fullName evidence="1">Polyketide cyclase</fullName>
    </submittedName>
</protein>
<dbReference type="RefSeq" id="WP_064627010.1">
    <property type="nucleotide sequence ID" value="NZ_LQYE01000001.1"/>
</dbReference>
<dbReference type="Pfam" id="PF07366">
    <property type="entry name" value="SnoaL"/>
    <property type="match status" value="1"/>
</dbReference>
<dbReference type="GO" id="GO:0030638">
    <property type="term" value="P:polyketide metabolic process"/>
    <property type="evidence" value="ECO:0007669"/>
    <property type="project" value="InterPro"/>
</dbReference>
<dbReference type="InterPro" id="IPR032710">
    <property type="entry name" value="NTF2-like_dom_sf"/>
</dbReference>
<dbReference type="PANTHER" id="PTHR38436:SF1">
    <property type="entry name" value="ESTER CYCLASE"/>
    <property type="match status" value="1"/>
</dbReference>
<dbReference type="SUPFAM" id="SSF54427">
    <property type="entry name" value="NTF2-like"/>
    <property type="match status" value="1"/>
</dbReference>
<dbReference type="EMBL" id="LQYE01000001">
    <property type="protein sequence ID" value="OAT69857.1"/>
    <property type="molecule type" value="Genomic_DNA"/>
</dbReference>
<name>A0A179VDW9_9MYCO</name>
<evidence type="ECO:0000313" key="1">
    <source>
        <dbReference type="EMBL" id="OAT69857.1"/>
    </source>
</evidence>
<gene>
    <name evidence="1" type="ORF">AWB85_00110</name>
</gene>
<accession>A0A179VDW9</accession>